<proteinExistence type="predicted"/>
<evidence type="ECO:0000313" key="2">
    <source>
        <dbReference type="EMBL" id="CAJ0606586.1"/>
    </source>
</evidence>
<dbReference type="AlphaFoldDB" id="A0AA36H9E2"/>
<accession>A0AA36H9E2</accession>
<keyword evidence="3" id="KW-1185">Reference proteome</keyword>
<name>A0AA36H9E2_CYLNA</name>
<dbReference type="Proteomes" id="UP001176961">
    <property type="component" value="Unassembled WGS sequence"/>
</dbReference>
<comment type="caution">
    <text evidence="2">The sequence shown here is derived from an EMBL/GenBank/DDBJ whole genome shotgun (WGS) entry which is preliminary data.</text>
</comment>
<keyword evidence="1" id="KW-0812">Transmembrane</keyword>
<protein>
    <submittedName>
        <fullName evidence="2">Uncharacterized protein</fullName>
    </submittedName>
</protein>
<gene>
    <name evidence="2" type="ORF">CYNAS_LOCUS18569</name>
</gene>
<evidence type="ECO:0000313" key="3">
    <source>
        <dbReference type="Proteomes" id="UP001176961"/>
    </source>
</evidence>
<evidence type="ECO:0000256" key="1">
    <source>
        <dbReference type="SAM" id="Phobius"/>
    </source>
</evidence>
<keyword evidence="1" id="KW-1133">Transmembrane helix</keyword>
<dbReference type="EMBL" id="CATQJL010000316">
    <property type="protein sequence ID" value="CAJ0606586.1"/>
    <property type="molecule type" value="Genomic_DNA"/>
</dbReference>
<sequence length="137" mass="15382">MLTTTIKKVIKKKSNDECQCIVLGAPAPILGTPIGRRKQRILTVAPSEQVGIYEKRWVTDTTNLFKSPTIRYITTTNNSLSWRLMKSDWLKSASRILGLGIMCTCMTVSILMFVGSGTISRGWSFLDGNWALELQWP</sequence>
<keyword evidence="1" id="KW-0472">Membrane</keyword>
<feature type="transmembrane region" description="Helical" evidence="1">
    <location>
        <begin position="96"/>
        <end position="119"/>
    </location>
</feature>
<reference evidence="2" key="1">
    <citation type="submission" date="2023-07" db="EMBL/GenBank/DDBJ databases">
        <authorList>
            <consortium name="CYATHOMIX"/>
        </authorList>
    </citation>
    <scope>NUCLEOTIDE SEQUENCE</scope>
    <source>
        <strain evidence="2">N/A</strain>
    </source>
</reference>
<organism evidence="2 3">
    <name type="scientific">Cylicocyclus nassatus</name>
    <name type="common">Nematode worm</name>
    <dbReference type="NCBI Taxonomy" id="53992"/>
    <lineage>
        <taxon>Eukaryota</taxon>
        <taxon>Metazoa</taxon>
        <taxon>Ecdysozoa</taxon>
        <taxon>Nematoda</taxon>
        <taxon>Chromadorea</taxon>
        <taxon>Rhabditida</taxon>
        <taxon>Rhabditina</taxon>
        <taxon>Rhabditomorpha</taxon>
        <taxon>Strongyloidea</taxon>
        <taxon>Strongylidae</taxon>
        <taxon>Cylicocyclus</taxon>
    </lineage>
</organism>